<evidence type="ECO:0000313" key="1">
    <source>
        <dbReference type="EMBL" id="CUN97601.1"/>
    </source>
</evidence>
<dbReference type="RefSeq" id="WP_055275867.1">
    <property type="nucleotide sequence ID" value="NZ_CYZV01000010.1"/>
</dbReference>
<dbReference type="EMBL" id="CYZV01000010">
    <property type="protein sequence ID" value="CUN97601.1"/>
    <property type="molecule type" value="Genomic_DNA"/>
</dbReference>
<accession>A0A174B9C5</accession>
<gene>
    <name evidence="1" type="ORF">ERS852470_01142</name>
</gene>
<dbReference type="Proteomes" id="UP000095558">
    <property type="component" value="Unassembled WGS sequence"/>
</dbReference>
<organism evidence="1 2">
    <name type="scientific">Clostridium disporicum</name>
    <dbReference type="NCBI Taxonomy" id="84024"/>
    <lineage>
        <taxon>Bacteria</taxon>
        <taxon>Bacillati</taxon>
        <taxon>Bacillota</taxon>
        <taxon>Clostridia</taxon>
        <taxon>Eubacteriales</taxon>
        <taxon>Clostridiaceae</taxon>
        <taxon>Clostridium</taxon>
    </lineage>
</organism>
<proteinExistence type="predicted"/>
<sequence>MDNCVGKILNDKEININEGYMLILFETLKTEENIVTVPLKYLMDKFQTKRKVKISNILRALEEKCYIEIIKTKGRVSSYKIVKDYMINDEIVSNEIIENNDTMNSNSNDCLSCGITTRGEIGNGTRVFGSIGTCNKIDTGNKNVTSSSYVSDTSTGYINDTSTGISRGTGSGDYYDTSILKTPGAILNESVENKGFSRGGYQNDTSCYDNNNNNINNNINNKLYIYIF</sequence>
<name>A0A174B9C5_9CLOT</name>
<dbReference type="AlphaFoldDB" id="A0A174B9C5"/>
<protein>
    <submittedName>
        <fullName evidence="1">Uncharacterized protein</fullName>
    </submittedName>
</protein>
<reference evidence="1 2" key="1">
    <citation type="submission" date="2015-09" db="EMBL/GenBank/DDBJ databases">
        <authorList>
            <consortium name="Pathogen Informatics"/>
        </authorList>
    </citation>
    <scope>NUCLEOTIDE SEQUENCE [LARGE SCALE GENOMIC DNA]</scope>
    <source>
        <strain evidence="1 2">2789STDY5834855</strain>
    </source>
</reference>
<evidence type="ECO:0000313" key="2">
    <source>
        <dbReference type="Proteomes" id="UP000095558"/>
    </source>
</evidence>